<dbReference type="PANTHER" id="PTHR36971:SF3">
    <property type="entry name" value="C3H1-TYPE DOMAIN-CONTAINING PROTEIN"/>
    <property type="match status" value="1"/>
</dbReference>
<feature type="region of interest" description="Disordered" evidence="1">
    <location>
        <begin position="386"/>
        <end position="441"/>
    </location>
</feature>
<sequence length="570" mass="60377">MTRGSDAASCRDCSDLAEPVEHVVGLCRRRRTLSKRLTFLDIEPMCATALLPSQLVAAAPELIQLVCEWQVPAGVAVGMRIQAAGIWETQQRATSDGDQKAFSERTGRFCVAVDSVEVVEDCRGESAWHNAAEGATWRARIRQQGGGDAETSERSGSPGPSGHSGPSHVSGTGLDKRGGSAGEGPVEETSAVMCLTWADAGRCADPTCAARHAAATPWETRRRDRAAARRQKTRSPGVAIATASDTSCGVNNSDGRHGGGCHDSGGWGGIALDDGSVGGLSLDGSVQLNASQPIVSDGQHGGSGNASKSKHNLVFCRWLVDTFGVDALRRCPSSGGEGVIDIAGGRGMLSLELALTHHVRATLVEPKPLRLNKAYQRRVKKWRQRRSEAECVGAAEAESDSSADNRDRDWDKDGGVPSVALAESENRPRTRSNTHVADQSQAADLDMPVHHVQAEFHGLGGSADAVIAAVRTAGTILGMHPDAPTGHIVDAALTLGKSFAVVPCCVFASLFPERRTPAGSLVSTYEELLDYLQAKSPDIQRAELACEGRRVVLFRRSHSLECLNPKDPSP</sequence>
<accession>A0A7S0T091</accession>
<evidence type="ECO:0000256" key="1">
    <source>
        <dbReference type="SAM" id="MobiDB-lite"/>
    </source>
</evidence>
<feature type="region of interest" description="Disordered" evidence="1">
    <location>
        <begin position="212"/>
        <end position="238"/>
    </location>
</feature>
<dbReference type="PANTHER" id="PTHR36971">
    <property type="entry name" value="UNNAMED PRODUCT"/>
    <property type="match status" value="1"/>
</dbReference>
<feature type="region of interest" description="Disordered" evidence="1">
    <location>
        <begin position="134"/>
        <end position="185"/>
    </location>
</feature>
<dbReference type="EMBL" id="HBFC01032266">
    <property type="protein sequence ID" value="CAD8719894.1"/>
    <property type="molecule type" value="Transcribed_RNA"/>
</dbReference>
<proteinExistence type="predicted"/>
<name>A0A7S0T091_9CHLO</name>
<reference evidence="2" key="1">
    <citation type="submission" date="2021-01" db="EMBL/GenBank/DDBJ databases">
        <authorList>
            <person name="Corre E."/>
            <person name="Pelletier E."/>
            <person name="Niang G."/>
            <person name="Scheremetjew M."/>
            <person name="Finn R."/>
            <person name="Kale V."/>
            <person name="Holt S."/>
            <person name="Cochrane G."/>
            <person name="Meng A."/>
            <person name="Brown T."/>
            <person name="Cohen L."/>
        </authorList>
    </citation>
    <scope>NUCLEOTIDE SEQUENCE</scope>
    <source>
        <strain evidence="2">SL-175</strain>
    </source>
</reference>
<feature type="compositionally biased region" description="Polar residues" evidence="1">
    <location>
        <begin position="431"/>
        <end position="441"/>
    </location>
</feature>
<dbReference type="AlphaFoldDB" id="A0A7S0T091"/>
<feature type="compositionally biased region" description="Basic and acidic residues" evidence="1">
    <location>
        <begin position="403"/>
        <end position="414"/>
    </location>
</feature>
<gene>
    <name evidence="2" type="ORF">MANT1106_LOCUS19106</name>
</gene>
<organism evidence="2">
    <name type="scientific">Mantoniella antarctica</name>
    <dbReference type="NCBI Taxonomy" id="81844"/>
    <lineage>
        <taxon>Eukaryota</taxon>
        <taxon>Viridiplantae</taxon>
        <taxon>Chlorophyta</taxon>
        <taxon>Mamiellophyceae</taxon>
        <taxon>Mamiellales</taxon>
        <taxon>Mamiellaceae</taxon>
        <taxon>Mantoniella</taxon>
    </lineage>
</organism>
<evidence type="ECO:0008006" key="3">
    <source>
        <dbReference type="Google" id="ProtNLM"/>
    </source>
</evidence>
<evidence type="ECO:0000313" key="2">
    <source>
        <dbReference type="EMBL" id="CAD8719894.1"/>
    </source>
</evidence>
<protein>
    <recommendedName>
        <fullName evidence="3">C3H1-type domain-containing protein</fullName>
    </recommendedName>
</protein>
<feature type="compositionally biased region" description="Low complexity" evidence="1">
    <location>
        <begin position="155"/>
        <end position="173"/>
    </location>
</feature>